<evidence type="ECO:0000313" key="3">
    <source>
        <dbReference type="Proteomes" id="UP000298568"/>
    </source>
</evidence>
<gene>
    <name evidence="2" type="ORF">DFR88_01660</name>
</gene>
<keyword evidence="3" id="KW-1185">Reference proteome</keyword>
<dbReference type="RefSeq" id="WP_144418751.1">
    <property type="nucleotide sequence ID" value="NZ_CP031156.1"/>
</dbReference>
<name>A0A4D8RQE9_METPR</name>
<sequence length="61" mass="7089">MGIPVYLDYRPEVEEATEFRDEKEIELVSDGNKRSREHIRTSVEGEVPEGRHIDAKSFRKG</sequence>
<dbReference type="EMBL" id="CP031156">
    <property type="protein sequence ID" value="QCO29361.1"/>
    <property type="molecule type" value="Genomic_DNA"/>
</dbReference>
<dbReference type="GeneID" id="97613942"/>
<feature type="region of interest" description="Disordered" evidence="1">
    <location>
        <begin position="29"/>
        <end position="61"/>
    </location>
</feature>
<proteinExistence type="predicted"/>
<evidence type="ECO:0000313" key="2">
    <source>
        <dbReference type="EMBL" id="QCO29361.1"/>
    </source>
</evidence>
<reference evidence="2 3" key="1">
    <citation type="submission" date="2018-07" db="EMBL/GenBank/DDBJ databases">
        <title>Complete Genome Sequences of Extremely Thermoacidophilic, Metal-Mobilizing Type-Strain Members of the Archaeal Family Sulfolobaceae: Acidianus brierleyi DSM-1651T, Acidianus sulfidivorans DSM-18786T, Metallosphaera hakonensis DSM-7519T, and Metallosphaera prunae DSM-10039T.</title>
        <authorList>
            <person name="Counts J.A."/>
            <person name="Kelly R.M."/>
        </authorList>
    </citation>
    <scope>NUCLEOTIDE SEQUENCE [LARGE SCALE GENOMIC DNA]</scope>
    <source>
        <strain evidence="2 3">Ron 12/II</strain>
    </source>
</reference>
<dbReference type="AlphaFoldDB" id="A0A4D8RQE9"/>
<protein>
    <submittedName>
        <fullName evidence="2">Uncharacterized protein</fullName>
    </submittedName>
</protein>
<accession>A0A4D8RQE9</accession>
<evidence type="ECO:0000256" key="1">
    <source>
        <dbReference type="SAM" id="MobiDB-lite"/>
    </source>
</evidence>
<organism evidence="2 3">
    <name type="scientific">Metallosphaera prunae</name>
    <dbReference type="NCBI Taxonomy" id="47304"/>
    <lineage>
        <taxon>Archaea</taxon>
        <taxon>Thermoproteota</taxon>
        <taxon>Thermoprotei</taxon>
        <taxon>Sulfolobales</taxon>
        <taxon>Sulfolobaceae</taxon>
        <taxon>Metallosphaera</taxon>
    </lineage>
</organism>
<dbReference type="Proteomes" id="UP000298568">
    <property type="component" value="Chromosome"/>
</dbReference>
<dbReference type="KEGG" id="mpru:DFR88_01660"/>